<evidence type="ECO:0000313" key="1">
    <source>
        <dbReference type="EMBL" id="KAK7829651.1"/>
    </source>
</evidence>
<dbReference type="EMBL" id="JBBHLL010000020">
    <property type="protein sequence ID" value="KAK7829651.1"/>
    <property type="molecule type" value="Genomic_DNA"/>
</dbReference>
<name>A0AAW0JTQ6_MYOGA</name>
<dbReference type="AlphaFoldDB" id="A0AAW0JTQ6"/>
<evidence type="ECO:0000313" key="2">
    <source>
        <dbReference type="Proteomes" id="UP001488838"/>
    </source>
</evidence>
<proteinExistence type="predicted"/>
<dbReference type="Proteomes" id="UP001488838">
    <property type="component" value="Unassembled WGS sequence"/>
</dbReference>
<feature type="non-terminal residue" evidence="1">
    <location>
        <position position="128"/>
    </location>
</feature>
<comment type="caution">
    <text evidence="1">The sequence shown here is derived from an EMBL/GenBank/DDBJ whole genome shotgun (WGS) entry which is preliminary data.</text>
</comment>
<protein>
    <submittedName>
        <fullName evidence="1">Uncharacterized protein</fullName>
    </submittedName>
</protein>
<sequence length="128" mass="14695">MIRMEILTTNNLCIWRRTILKCGVTAKIPVDTEITTVSINLGTAGPTQVLVHRSITEKMKRLCRNVILQTFYQLHPVAKQVHLSSALNHYFRQAVQTHKRMLRATFSQVMSLKTKMTGDKAAIKYIQR</sequence>
<accession>A0AAW0JTQ6</accession>
<gene>
    <name evidence="1" type="ORF">U0070_013337</name>
</gene>
<organism evidence="1 2">
    <name type="scientific">Myodes glareolus</name>
    <name type="common">Bank vole</name>
    <name type="synonym">Clethrionomys glareolus</name>
    <dbReference type="NCBI Taxonomy" id="447135"/>
    <lineage>
        <taxon>Eukaryota</taxon>
        <taxon>Metazoa</taxon>
        <taxon>Chordata</taxon>
        <taxon>Craniata</taxon>
        <taxon>Vertebrata</taxon>
        <taxon>Euteleostomi</taxon>
        <taxon>Mammalia</taxon>
        <taxon>Eutheria</taxon>
        <taxon>Euarchontoglires</taxon>
        <taxon>Glires</taxon>
        <taxon>Rodentia</taxon>
        <taxon>Myomorpha</taxon>
        <taxon>Muroidea</taxon>
        <taxon>Cricetidae</taxon>
        <taxon>Arvicolinae</taxon>
        <taxon>Myodes</taxon>
    </lineage>
</organism>
<keyword evidence="2" id="KW-1185">Reference proteome</keyword>
<reference evidence="1 2" key="1">
    <citation type="journal article" date="2023" name="bioRxiv">
        <title>Conserved and derived expression patterns and positive selection on dental genes reveal complex evolutionary context of ever-growing rodent molars.</title>
        <authorList>
            <person name="Calamari Z.T."/>
            <person name="Song A."/>
            <person name="Cohen E."/>
            <person name="Akter M."/>
            <person name="Roy R.D."/>
            <person name="Hallikas O."/>
            <person name="Christensen M.M."/>
            <person name="Li P."/>
            <person name="Marangoni P."/>
            <person name="Jernvall J."/>
            <person name="Klein O.D."/>
        </authorList>
    </citation>
    <scope>NUCLEOTIDE SEQUENCE [LARGE SCALE GENOMIC DNA]</scope>
    <source>
        <strain evidence="1">V071</strain>
    </source>
</reference>